<keyword evidence="3 4" id="KW-0546">Nucleotide metabolism</keyword>
<keyword evidence="4" id="KW-0963">Cytoplasm</keyword>
<feature type="site" description="Important for substrate specificity" evidence="4">
    <location>
        <position position="12"/>
    </location>
</feature>
<comment type="function">
    <text evidence="4">Nucleoside triphosphate pyrophosphatase that hydrolyzes dTTP and UTP. May have a dual role in cell division arrest and in preventing the incorporation of modified nucleotides into cellular nucleic acids.</text>
</comment>
<evidence type="ECO:0000313" key="6">
    <source>
        <dbReference type="Proteomes" id="UP000295707"/>
    </source>
</evidence>
<comment type="catalytic activity">
    <reaction evidence="4">
        <text>dTTP + H2O = dTMP + diphosphate + H(+)</text>
        <dbReference type="Rhea" id="RHEA:28534"/>
        <dbReference type="ChEBI" id="CHEBI:15377"/>
        <dbReference type="ChEBI" id="CHEBI:15378"/>
        <dbReference type="ChEBI" id="CHEBI:33019"/>
        <dbReference type="ChEBI" id="CHEBI:37568"/>
        <dbReference type="ChEBI" id="CHEBI:63528"/>
        <dbReference type="EC" id="3.6.1.9"/>
    </reaction>
</comment>
<proteinExistence type="inferred from homology"/>
<dbReference type="PIRSF" id="PIRSF006305">
    <property type="entry name" value="Maf"/>
    <property type="match status" value="1"/>
</dbReference>
<dbReference type="Gene3D" id="3.90.950.10">
    <property type="match status" value="1"/>
</dbReference>
<dbReference type="GO" id="GO:0036221">
    <property type="term" value="F:UTP diphosphatase activity"/>
    <property type="evidence" value="ECO:0007669"/>
    <property type="project" value="RHEA"/>
</dbReference>
<keyword evidence="6" id="KW-1185">Reference proteome</keyword>
<sequence>MEKIILASASPRRQELLHQIGVQFDQQVAEIDETPRENEPPEAYVTRLAVEKARAVKARLGDDEAPVLGADTAVVVDEEILGKPRDEAHAAAMLRQLSGREHRVLSAVALVGRHEACRVSESRVWFRTLSEDEIAAYWRSGEPAGKAGGYAVQGMGAIFIEQLQGSHSGVMGLPVFETAQLLQEFGIRLPGNRYDS</sequence>
<dbReference type="RefSeq" id="WP_132971410.1">
    <property type="nucleotide sequence ID" value="NZ_SMFX01000001.1"/>
</dbReference>
<dbReference type="CDD" id="cd00555">
    <property type="entry name" value="Maf"/>
    <property type="match status" value="1"/>
</dbReference>
<dbReference type="EMBL" id="SMFX01000001">
    <property type="protein sequence ID" value="TCK17542.1"/>
    <property type="molecule type" value="Genomic_DNA"/>
</dbReference>
<dbReference type="PANTHER" id="PTHR43213">
    <property type="entry name" value="BIFUNCTIONAL DTTP/UTP PYROPHOSPHATASE/METHYLTRANSFERASE PROTEIN-RELATED"/>
    <property type="match status" value="1"/>
</dbReference>
<dbReference type="InterPro" id="IPR003697">
    <property type="entry name" value="Maf-like"/>
</dbReference>
<dbReference type="GO" id="GO:0009117">
    <property type="term" value="P:nucleotide metabolic process"/>
    <property type="evidence" value="ECO:0007669"/>
    <property type="project" value="UniProtKB-KW"/>
</dbReference>
<dbReference type="PANTHER" id="PTHR43213:SF5">
    <property type="entry name" value="BIFUNCTIONAL DTTP_UTP PYROPHOSPHATASE_METHYLTRANSFERASE PROTEIN-RELATED"/>
    <property type="match status" value="1"/>
</dbReference>
<keyword evidence="2 4" id="KW-0378">Hydrolase</keyword>
<dbReference type="NCBIfam" id="TIGR00172">
    <property type="entry name" value="maf"/>
    <property type="match status" value="1"/>
</dbReference>
<dbReference type="GO" id="GO:0005737">
    <property type="term" value="C:cytoplasm"/>
    <property type="evidence" value="ECO:0007669"/>
    <property type="project" value="UniProtKB-SubCell"/>
</dbReference>
<comment type="subcellular location">
    <subcellularLocation>
        <location evidence="4">Cytoplasm</location>
    </subcellularLocation>
</comment>
<comment type="similarity">
    <text evidence="4">Belongs to the Maf family. YhdE subfamily.</text>
</comment>
<feature type="active site" description="Proton acceptor" evidence="4">
    <location>
        <position position="71"/>
    </location>
</feature>
<evidence type="ECO:0000256" key="1">
    <source>
        <dbReference type="ARBA" id="ARBA00001968"/>
    </source>
</evidence>
<name>A0A4R1HJY2_9GAMM</name>
<comment type="caution">
    <text evidence="5">The sequence shown here is derived from an EMBL/GenBank/DDBJ whole genome shotgun (WGS) entry which is preliminary data.</text>
</comment>
<feature type="site" description="Important for substrate specificity" evidence="4">
    <location>
        <position position="72"/>
    </location>
</feature>
<dbReference type="SUPFAM" id="SSF52972">
    <property type="entry name" value="ITPase-like"/>
    <property type="match status" value="1"/>
</dbReference>
<protein>
    <recommendedName>
        <fullName evidence="4">dTTP/UTP pyrophosphatase</fullName>
        <shortName evidence="4">dTTPase/UTPase</shortName>
        <ecNumber evidence="4">3.6.1.9</ecNumber>
    </recommendedName>
    <alternativeName>
        <fullName evidence="4">Nucleoside triphosphate pyrophosphatase</fullName>
    </alternativeName>
    <alternativeName>
        <fullName evidence="4">Nucleotide pyrophosphatase</fullName>
        <shortName evidence="4">Nucleotide PPase</shortName>
    </alternativeName>
</protein>
<dbReference type="EC" id="3.6.1.9" evidence="4"/>
<dbReference type="Proteomes" id="UP000295707">
    <property type="component" value="Unassembled WGS sequence"/>
</dbReference>
<evidence type="ECO:0000256" key="4">
    <source>
        <dbReference type="HAMAP-Rule" id="MF_00528"/>
    </source>
</evidence>
<evidence type="ECO:0000313" key="5">
    <source>
        <dbReference type="EMBL" id="TCK17542.1"/>
    </source>
</evidence>
<evidence type="ECO:0000256" key="2">
    <source>
        <dbReference type="ARBA" id="ARBA00022801"/>
    </source>
</evidence>
<comment type="catalytic activity">
    <reaction evidence="4">
        <text>UTP + H2O = UMP + diphosphate + H(+)</text>
        <dbReference type="Rhea" id="RHEA:29395"/>
        <dbReference type="ChEBI" id="CHEBI:15377"/>
        <dbReference type="ChEBI" id="CHEBI:15378"/>
        <dbReference type="ChEBI" id="CHEBI:33019"/>
        <dbReference type="ChEBI" id="CHEBI:46398"/>
        <dbReference type="ChEBI" id="CHEBI:57865"/>
        <dbReference type="EC" id="3.6.1.9"/>
    </reaction>
</comment>
<accession>A0A4R1HJY2</accession>
<dbReference type="GO" id="GO:0036218">
    <property type="term" value="F:dTTP diphosphatase activity"/>
    <property type="evidence" value="ECO:0007669"/>
    <property type="project" value="RHEA"/>
</dbReference>
<dbReference type="AlphaFoldDB" id="A0A4R1HJY2"/>
<dbReference type="Pfam" id="PF02545">
    <property type="entry name" value="Maf"/>
    <property type="match status" value="1"/>
</dbReference>
<feature type="site" description="Important for substrate specificity" evidence="4">
    <location>
        <position position="153"/>
    </location>
</feature>
<organism evidence="5 6">
    <name type="scientific">Thiogranum longum</name>
    <dbReference type="NCBI Taxonomy" id="1537524"/>
    <lineage>
        <taxon>Bacteria</taxon>
        <taxon>Pseudomonadati</taxon>
        <taxon>Pseudomonadota</taxon>
        <taxon>Gammaproteobacteria</taxon>
        <taxon>Chromatiales</taxon>
        <taxon>Ectothiorhodospiraceae</taxon>
        <taxon>Thiogranum</taxon>
    </lineage>
</organism>
<dbReference type="HAMAP" id="MF_00528">
    <property type="entry name" value="Maf"/>
    <property type="match status" value="1"/>
</dbReference>
<dbReference type="OrthoDB" id="9807767at2"/>
<gene>
    <name evidence="5" type="ORF">DFR30_0775</name>
</gene>
<comment type="cofactor">
    <cofactor evidence="1 4">
        <name>a divalent metal cation</name>
        <dbReference type="ChEBI" id="CHEBI:60240"/>
    </cofactor>
</comment>
<comment type="caution">
    <text evidence="4">Lacks conserved residue(s) required for the propagation of feature annotation.</text>
</comment>
<evidence type="ECO:0000256" key="3">
    <source>
        <dbReference type="ARBA" id="ARBA00023080"/>
    </source>
</evidence>
<dbReference type="InterPro" id="IPR029001">
    <property type="entry name" value="ITPase-like_fam"/>
</dbReference>
<reference evidence="5 6" key="1">
    <citation type="submission" date="2019-03" db="EMBL/GenBank/DDBJ databases">
        <title>Genomic Encyclopedia of Type Strains, Phase IV (KMG-IV): sequencing the most valuable type-strain genomes for metagenomic binning, comparative biology and taxonomic classification.</title>
        <authorList>
            <person name="Goeker M."/>
        </authorList>
    </citation>
    <scope>NUCLEOTIDE SEQUENCE [LARGE SCALE GENOMIC DNA]</scope>
    <source>
        <strain evidence="5 6">DSM 19610</strain>
    </source>
</reference>